<evidence type="ECO:0000313" key="2">
    <source>
        <dbReference type="EMBL" id="KAK2943997.1"/>
    </source>
</evidence>
<dbReference type="Proteomes" id="UP001281761">
    <property type="component" value="Unassembled WGS sequence"/>
</dbReference>
<gene>
    <name evidence="2" type="ORF">BLNAU_21086</name>
</gene>
<name>A0ABQ9WWV0_9EUKA</name>
<keyword evidence="3" id="KW-1185">Reference proteome</keyword>
<sequence length="124" mass="13824">MHLPLISLLNVTLASAGTHVVSWSDLFVYRRVAKEELVFNRSPSMELGSCLPLAIHQNKSSPAFMAIDLLRKFNVQAVSLSHSPSSSALIQSRLRVRVELLSNHGDLDFVCLYNVQVHPDLTKE</sequence>
<evidence type="ECO:0000256" key="1">
    <source>
        <dbReference type="SAM" id="SignalP"/>
    </source>
</evidence>
<feature type="signal peptide" evidence="1">
    <location>
        <begin position="1"/>
        <end position="16"/>
    </location>
</feature>
<dbReference type="EMBL" id="JARBJD010000319">
    <property type="protein sequence ID" value="KAK2943997.1"/>
    <property type="molecule type" value="Genomic_DNA"/>
</dbReference>
<proteinExistence type="predicted"/>
<feature type="chain" id="PRO_5045402421" evidence="1">
    <location>
        <begin position="17"/>
        <end position="124"/>
    </location>
</feature>
<keyword evidence="1" id="KW-0732">Signal</keyword>
<protein>
    <submittedName>
        <fullName evidence="2">Uncharacterized protein</fullName>
    </submittedName>
</protein>
<accession>A0ABQ9WWV0</accession>
<comment type="caution">
    <text evidence="2">The sequence shown here is derived from an EMBL/GenBank/DDBJ whole genome shotgun (WGS) entry which is preliminary data.</text>
</comment>
<evidence type="ECO:0000313" key="3">
    <source>
        <dbReference type="Proteomes" id="UP001281761"/>
    </source>
</evidence>
<reference evidence="2 3" key="1">
    <citation type="journal article" date="2022" name="bioRxiv">
        <title>Genomics of Preaxostyla Flagellates Illuminates Evolutionary Transitions and the Path Towards Mitochondrial Loss.</title>
        <authorList>
            <person name="Novak L.V.F."/>
            <person name="Treitli S.C."/>
            <person name="Pyrih J."/>
            <person name="Halakuc P."/>
            <person name="Pipaliya S.V."/>
            <person name="Vacek V."/>
            <person name="Brzon O."/>
            <person name="Soukal P."/>
            <person name="Eme L."/>
            <person name="Dacks J.B."/>
            <person name="Karnkowska A."/>
            <person name="Elias M."/>
            <person name="Hampl V."/>
        </authorList>
    </citation>
    <scope>NUCLEOTIDE SEQUENCE [LARGE SCALE GENOMIC DNA]</scope>
    <source>
        <strain evidence="2">NAU3</strain>
        <tissue evidence="2">Gut</tissue>
    </source>
</reference>
<organism evidence="2 3">
    <name type="scientific">Blattamonas nauphoetae</name>
    <dbReference type="NCBI Taxonomy" id="2049346"/>
    <lineage>
        <taxon>Eukaryota</taxon>
        <taxon>Metamonada</taxon>
        <taxon>Preaxostyla</taxon>
        <taxon>Oxymonadida</taxon>
        <taxon>Blattamonas</taxon>
    </lineage>
</organism>